<dbReference type="RefSeq" id="WP_184338277.1">
    <property type="nucleotide sequence ID" value="NZ_JACHIG010000001.1"/>
</dbReference>
<feature type="compositionally biased region" description="Low complexity" evidence="1">
    <location>
        <begin position="123"/>
        <end position="136"/>
    </location>
</feature>
<reference evidence="2 3" key="1">
    <citation type="submission" date="2020-08" db="EMBL/GenBank/DDBJ databases">
        <title>Genomic Encyclopedia of Type Strains, Phase IV (KMG-IV): sequencing the most valuable type-strain genomes for metagenomic binning, comparative biology and taxonomic classification.</title>
        <authorList>
            <person name="Goeker M."/>
        </authorList>
    </citation>
    <scope>NUCLEOTIDE SEQUENCE [LARGE SCALE GENOMIC DNA]</scope>
    <source>
        <strain evidence="2 3">DSM 12252</strain>
    </source>
</reference>
<proteinExistence type="predicted"/>
<keyword evidence="3" id="KW-1185">Reference proteome</keyword>
<gene>
    <name evidence="2" type="ORF">HNQ65_000902</name>
</gene>
<sequence length="364" mass="38856">MKTVLERASAYLSRMPVSVSGQGGHTAAFSAAVALVRGFDLPEQEALPLLCRWNEGCRPPWRENVLRQKLRSAATTATRPAGYLLEAPPPSRNGKSFSFSSSRSANRGPQGGQGTQGAERSHTACSSSLSSASPQSHTPPPAAPPAEDRAWLRASWPEFHPLSREDILAVSKLRGLLPDAVDLAHRHGFLRIAQVQDQRCLVITEGTFAQVRRLDGGALHNAAGDRIKARNLSGSQGAFIGQGWLGDTTHVLLVEGAVGLIEGLAAMLLVDTPHAWSVLAATSASSRFARDPGLMQRLHGRQVHVVPDNDASGRDAAASWLADLQAAGVCATAHMLPAPCKDLGDVFHLPKTERTQILNNLFLP</sequence>
<dbReference type="AlphaFoldDB" id="A0A7W7Y818"/>
<dbReference type="Proteomes" id="UP000590740">
    <property type="component" value="Unassembled WGS sequence"/>
</dbReference>
<protein>
    <recommendedName>
        <fullName evidence="4">Toprim domain-containing protein</fullName>
    </recommendedName>
</protein>
<evidence type="ECO:0008006" key="4">
    <source>
        <dbReference type="Google" id="ProtNLM"/>
    </source>
</evidence>
<evidence type="ECO:0000313" key="2">
    <source>
        <dbReference type="EMBL" id="MBB5031348.1"/>
    </source>
</evidence>
<dbReference type="EMBL" id="JACHIG010000001">
    <property type="protein sequence ID" value="MBB5031348.1"/>
    <property type="molecule type" value="Genomic_DNA"/>
</dbReference>
<name>A0A7W7Y818_9BACT</name>
<evidence type="ECO:0000313" key="3">
    <source>
        <dbReference type="Proteomes" id="UP000590740"/>
    </source>
</evidence>
<comment type="caution">
    <text evidence="2">The sequence shown here is derived from an EMBL/GenBank/DDBJ whole genome shotgun (WGS) entry which is preliminary data.</text>
</comment>
<feature type="compositionally biased region" description="Low complexity" evidence="1">
    <location>
        <begin position="92"/>
        <end position="108"/>
    </location>
</feature>
<feature type="region of interest" description="Disordered" evidence="1">
    <location>
        <begin position="80"/>
        <end position="147"/>
    </location>
</feature>
<organism evidence="2 3">
    <name type="scientific">Prosthecobacter vanneervenii</name>
    <dbReference type="NCBI Taxonomy" id="48466"/>
    <lineage>
        <taxon>Bacteria</taxon>
        <taxon>Pseudomonadati</taxon>
        <taxon>Verrucomicrobiota</taxon>
        <taxon>Verrucomicrobiia</taxon>
        <taxon>Verrucomicrobiales</taxon>
        <taxon>Verrucomicrobiaceae</taxon>
        <taxon>Prosthecobacter</taxon>
    </lineage>
</organism>
<evidence type="ECO:0000256" key="1">
    <source>
        <dbReference type="SAM" id="MobiDB-lite"/>
    </source>
</evidence>
<accession>A0A7W7Y818</accession>